<dbReference type="SUPFAM" id="SSF47473">
    <property type="entry name" value="EF-hand"/>
    <property type="match status" value="1"/>
</dbReference>
<feature type="transmembrane region" description="Helical" evidence="18">
    <location>
        <begin position="289"/>
        <end position="312"/>
    </location>
</feature>
<dbReference type="InterPro" id="IPR036770">
    <property type="entry name" value="Ankyrin_rpt-contain_sf"/>
</dbReference>
<evidence type="ECO:0000256" key="1">
    <source>
        <dbReference type="ARBA" id="ARBA00004141"/>
    </source>
</evidence>
<dbReference type="OrthoDB" id="438829at2759"/>
<dbReference type="PROSITE" id="PS50297">
    <property type="entry name" value="ANK_REP_REGION"/>
    <property type="match status" value="4"/>
</dbReference>
<name>A0A1Q9E1I3_SYMMI</name>
<keyword evidence="6 14" id="KW-0547">Nucleotide-binding</keyword>
<dbReference type="SUPFAM" id="SSF48403">
    <property type="entry name" value="Ankyrin repeat"/>
    <property type="match status" value="1"/>
</dbReference>
<feature type="compositionally biased region" description="Low complexity" evidence="17">
    <location>
        <begin position="44"/>
        <end position="59"/>
    </location>
</feature>
<comment type="similarity">
    <text evidence="2">Belongs to the CTL (choline transporter-like) family.</text>
</comment>
<feature type="domain" description="EF-hand" evidence="20">
    <location>
        <begin position="1492"/>
        <end position="1527"/>
    </location>
</feature>
<keyword evidence="3" id="KW-0723">Serine/threonine-protein kinase</keyword>
<keyword evidence="22" id="KW-1185">Reference proteome</keyword>
<keyword evidence="5 18" id="KW-0812">Transmembrane</keyword>
<evidence type="ECO:0000256" key="3">
    <source>
        <dbReference type="ARBA" id="ARBA00022527"/>
    </source>
</evidence>
<feature type="repeat" description="ANK" evidence="16">
    <location>
        <begin position="1296"/>
        <end position="1328"/>
    </location>
</feature>
<dbReference type="GO" id="GO:0005509">
    <property type="term" value="F:calcium ion binding"/>
    <property type="evidence" value="ECO:0007669"/>
    <property type="project" value="InterPro"/>
</dbReference>
<evidence type="ECO:0000256" key="9">
    <source>
        <dbReference type="ARBA" id="ARBA00022840"/>
    </source>
</evidence>
<feature type="cross-link" description="Glycyl lysine isopeptide (Lys-Gly) (interchain with G-Cter in SUMO2)" evidence="15">
    <location>
        <position position="902"/>
    </location>
</feature>
<dbReference type="SMART" id="SM00054">
    <property type="entry name" value="EFh"/>
    <property type="match status" value="2"/>
</dbReference>
<dbReference type="Gene3D" id="1.25.40.20">
    <property type="entry name" value="Ankyrin repeat-containing domain"/>
    <property type="match status" value="3"/>
</dbReference>
<feature type="binding site" evidence="14">
    <location>
        <begin position="904"/>
        <end position="905"/>
    </location>
    <ligand>
        <name>ATP</name>
        <dbReference type="ChEBI" id="CHEBI:30616"/>
    </ligand>
</feature>
<dbReference type="InterPro" id="IPR008271">
    <property type="entry name" value="Ser/Thr_kinase_AS"/>
</dbReference>
<dbReference type="PANTHER" id="PTHR24350">
    <property type="entry name" value="SERINE/THREONINE-PROTEIN KINASE IAL-RELATED"/>
    <property type="match status" value="1"/>
</dbReference>
<evidence type="ECO:0000256" key="6">
    <source>
        <dbReference type="ARBA" id="ARBA00022741"/>
    </source>
</evidence>
<feature type="transmembrane region" description="Helical" evidence="18">
    <location>
        <begin position="371"/>
        <end position="394"/>
    </location>
</feature>
<evidence type="ECO:0000256" key="11">
    <source>
        <dbReference type="ARBA" id="ARBA00023136"/>
    </source>
</evidence>
<keyword evidence="11 18" id="KW-0472">Membrane</keyword>
<feature type="transmembrane region" description="Helical" evidence="18">
    <location>
        <begin position="319"/>
        <end position="341"/>
    </location>
</feature>
<dbReference type="Proteomes" id="UP000186817">
    <property type="component" value="Unassembled WGS sequence"/>
</dbReference>
<evidence type="ECO:0000256" key="13">
    <source>
        <dbReference type="PIRSR" id="PIRSR630616-1"/>
    </source>
</evidence>
<dbReference type="SMART" id="SM00248">
    <property type="entry name" value="ANK"/>
    <property type="match status" value="6"/>
</dbReference>
<evidence type="ECO:0000259" key="19">
    <source>
        <dbReference type="PROSITE" id="PS50011"/>
    </source>
</evidence>
<dbReference type="SMART" id="SM00220">
    <property type="entry name" value="S_TKc"/>
    <property type="match status" value="1"/>
</dbReference>
<evidence type="ECO:0000256" key="12">
    <source>
        <dbReference type="ARBA" id="ARBA00024334"/>
    </source>
</evidence>
<feature type="region of interest" description="Disordered" evidence="17">
    <location>
        <begin position="716"/>
        <end position="737"/>
    </location>
</feature>
<feature type="domain" description="Protein kinase" evidence="19">
    <location>
        <begin position="775"/>
        <end position="1448"/>
    </location>
</feature>
<evidence type="ECO:0000259" key="20">
    <source>
        <dbReference type="PROSITE" id="PS50222"/>
    </source>
</evidence>
<evidence type="ECO:0000313" key="22">
    <source>
        <dbReference type="Proteomes" id="UP000186817"/>
    </source>
</evidence>
<dbReference type="PROSITE" id="PS50222">
    <property type="entry name" value="EF_HAND_2"/>
    <property type="match status" value="2"/>
</dbReference>
<evidence type="ECO:0000256" key="4">
    <source>
        <dbReference type="ARBA" id="ARBA00022679"/>
    </source>
</evidence>
<dbReference type="Gene3D" id="1.10.238.10">
    <property type="entry name" value="EF-hand"/>
    <property type="match status" value="1"/>
</dbReference>
<feature type="transmembrane region" description="Helical" evidence="18">
    <location>
        <begin position="119"/>
        <end position="139"/>
    </location>
</feature>
<evidence type="ECO:0000256" key="14">
    <source>
        <dbReference type="PIRSR" id="PIRSR630616-2"/>
    </source>
</evidence>
<sequence>MLEWWETWDWRYLCAGAGVDDESDEPEKEDSTSSRPAAPPPPLLARGAPPRPGGAVPAPTRAATVRLAKTPPQAEGCVLLRRQGTVLFHTDNILEAARTREQIDHLLHPEDVARHCTDVAWLVTYAILLSALVAVCLWYSKSSPLLRLSDYEGTVCGIGKTVDTPMAYVCSVNLNGLQTAFTVCRDSCPESNRSKYRCREKPSRYDNETAVDAEVADYATETIPFQLSNLCVPMEMKLMNHLFAYHAKEAAEVRIYVVLKRMIVPLLVAATAGICISHGYLWVLKDYALAMSTVGIRLIVLVPIAWAAILYFQNGEAALLACVALLGVGAFLACLACAHMNELTKAAAIIQLSCECVLSSPLLQLGPLGVLATRLCTTGLMVSCLFISPAGLYYNHQHHHFRFDCGQDSCPANLTFFVWWLGMFLWTDSTITASWEFGVAYLASAFYTTGGACEAKSGTRENCEHLSHFFWVLFRFHFGTMVKAAMIIGFLRPFRFLLGTLTAAARIDHNLLGSFISVCCGCVVDVYERHFEKFSANAYIEVALSSEPLWSAAKKASEISHLQVKTAGSLNGTTFIFQLICGAMVWWAGYFIVYLTVGGYVPGLEGYGDLFSGHYIGNPHLWSNAGGILAVLVAFPYMMVFDAASDTILYCAMVDKVRQTGGTDDSSWAGWSDVVGRFSKGVAQALSLSSSDDESSGTSSSSLWRTFMSSSLNSALGRSSAQKDRGEGQTSARPVRLKMARSQEEPRAFWRGARGVRKAELVSRHLSADFVDQHYEVVRRLNVGSFSRVNLVRERRSDELRVCKVIDLKDMDPHVLGMMRKEVQILSALDHPNIVRLYEFAEDEKRQELVLILEYVPGGDCIDLLEERDRLLPEELAARIVHQLLVVLNYCHSSGITHRDVKPENVMLSSLDDDATCKVIDFGLATPYKGKVKEFAGTVSYLAPELAIAQAGFSMAADIWAVGVTAFELLAGKTLHLRNCRLASSFLPASSPGEMLQVRIICGEAVAGIPAEELGKLSDIRGLKTCLIELHGLVPRFRQRLLVHGEILEKTTMLHSPMCTPWQLLLSVVPTQKVESMRQLPQDPDLLDFNGCTALMGIRPASQPASKPASQLLDAGANKDTADNNGRTALHWEVIVAAGRSQQALVEIVRLLLGAGAWKDLLGNDGQTALMTACDAGHLDIARLLLEAGAKKDVGGNSGRTALTRASSGGHVDIVRLPLEAGANKEVADNNGCTALIRASIDGHVVFVRFLLEAGANRDVADDSAHSFDESIYRRTCRYRSLAARHSANQDRACHAGLTALMRAGGAGHVAIVRILLEARSNQDLTDGGRCTSLMFAADDGYAEIVSLLLDAGANRNRADIYGSTALMTRGVSPFGKLQEYGNECDPILEKLCTYESFDEDLLQVFRESPGHQRLWRSSEAKNFLRFILAADPEDRPTAAQALDHPWLARYRPTPAPIEPEMLRTFADFAEAPQMHRSCLFALAAKGRHGKLDMEAVEATFTDIDLDHDGKISLEDLRAASQSQQWWPWRRQPEVDIDAFFRLADQDGTGFMGYTEFVAACLYQADEVKHAFRRYPAGLPKYCSFKRDEWHDCLCREVEDEYARTSSTEDSEASKEGPVQRFFNQLFCRIGDDFEGQDSATVDATPRHFQKKVDELKQMDACQLPLTSPAIDMVLAARAIGPADPHPLGMGSTQVSRSSFQLQPPKGLLTVSTTGTSFSTASTFASLSSGQTSAPQRALGRN</sequence>
<feature type="repeat" description="ANK" evidence="16">
    <location>
        <begin position="1329"/>
        <end position="1361"/>
    </location>
</feature>
<feature type="compositionally biased region" description="Acidic residues" evidence="17">
    <location>
        <begin position="19"/>
        <end position="28"/>
    </location>
</feature>
<dbReference type="SUPFAM" id="SSF56112">
    <property type="entry name" value="Protein kinase-like (PK-like)"/>
    <property type="match status" value="2"/>
</dbReference>
<feature type="transmembrane region" description="Helical" evidence="18">
    <location>
        <begin position="469"/>
        <end position="491"/>
    </location>
</feature>
<dbReference type="GO" id="GO:0016020">
    <property type="term" value="C:membrane"/>
    <property type="evidence" value="ECO:0007669"/>
    <property type="project" value="UniProtKB-SubCell"/>
</dbReference>
<proteinExistence type="inferred from homology"/>
<dbReference type="InterPro" id="IPR011009">
    <property type="entry name" value="Kinase-like_dom_sf"/>
</dbReference>
<dbReference type="InterPro" id="IPR011992">
    <property type="entry name" value="EF-hand-dom_pair"/>
</dbReference>
<dbReference type="PROSITE" id="PS00018">
    <property type="entry name" value="EF_HAND_1"/>
    <property type="match status" value="2"/>
</dbReference>
<feature type="binding site" evidence="14">
    <location>
        <position position="921"/>
    </location>
    <ligand>
        <name>ATP</name>
        <dbReference type="ChEBI" id="CHEBI:30616"/>
    </ligand>
</feature>
<feature type="binding site" evidence="14">
    <location>
        <position position="804"/>
    </location>
    <ligand>
        <name>ATP</name>
        <dbReference type="ChEBI" id="CHEBI:30616"/>
    </ligand>
</feature>
<dbReference type="GO" id="GO:0005524">
    <property type="term" value="F:ATP binding"/>
    <property type="evidence" value="ECO:0007669"/>
    <property type="project" value="UniProtKB-KW"/>
</dbReference>
<gene>
    <name evidence="21" type="primary">CIPK9</name>
    <name evidence="21" type="ORF">AK812_SmicGene15980</name>
</gene>
<comment type="caution">
    <text evidence="21">The sequence shown here is derived from an EMBL/GenBank/DDBJ whole genome shotgun (WGS) entry which is preliminary data.</text>
</comment>
<keyword evidence="8" id="KW-0106">Calcium</keyword>
<keyword evidence="10 18" id="KW-1133">Transmembrane helix</keyword>
<keyword evidence="4" id="KW-0808">Transferase</keyword>
<dbReference type="InterPro" id="IPR018247">
    <property type="entry name" value="EF_Hand_1_Ca_BS"/>
</dbReference>
<dbReference type="Pfam" id="PF12796">
    <property type="entry name" value="Ank_2"/>
    <property type="match status" value="2"/>
</dbReference>
<dbReference type="Pfam" id="PF00023">
    <property type="entry name" value="Ank"/>
    <property type="match status" value="1"/>
</dbReference>
<dbReference type="PROSITE" id="PS50011">
    <property type="entry name" value="PROTEIN_KINASE_DOM"/>
    <property type="match status" value="1"/>
</dbReference>
<evidence type="ECO:0000256" key="10">
    <source>
        <dbReference type="ARBA" id="ARBA00022989"/>
    </source>
</evidence>
<dbReference type="Pfam" id="PF13499">
    <property type="entry name" value="EF-hand_7"/>
    <property type="match status" value="1"/>
</dbReference>
<protein>
    <submittedName>
        <fullName evidence="21">CBL-interacting protein kinase 9</fullName>
    </submittedName>
</protein>
<comment type="similarity">
    <text evidence="12">Belongs to the protein kinase superfamily. Ser/Thr protein kinase family. CDPK subfamily.</text>
</comment>
<evidence type="ECO:0000256" key="16">
    <source>
        <dbReference type="PROSITE-ProRule" id="PRU00023"/>
    </source>
</evidence>
<feature type="transmembrane region" description="Helical" evidence="18">
    <location>
        <begin position="621"/>
        <end position="640"/>
    </location>
</feature>
<evidence type="ECO:0000313" key="21">
    <source>
        <dbReference type="EMBL" id="OLQ01278.1"/>
    </source>
</evidence>
<dbReference type="GO" id="GO:0022857">
    <property type="term" value="F:transmembrane transporter activity"/>
    <property type="evidence" value="ECO:0007669"/>
    <property type="project" value="InterPro"/>
</dbReference>
<dbReference type="EMBL" id="LSRX01000298">
    <property type="protein sequence ID" value="OLQ01278.1"/>
    <property type="molecule type" value="Genomic_DNA"/>
</dbReference>
<dbReference type="InterPro" id="IPR002048">
    <property type="entry name" value="EF_hand_dom"/>
</dbReference>
<keyword evidence="9 14" id="KW-0067">ATP-binding</keyword>
<dbReference type="Pfam" id="PF04515">
    <property type="entry name" value="Choline_transpo"/>
    <property type="match status" value="1"/>
</dbReference>
<dbReference type="InterPro" id="IPR030616">
    <property type="entry name" value="Aur-like"/>
</dbReference>
<feature type="region of interest" description="Disordered" evidence="17">
    <location>
        <begin position="18"/>
        <end position="59"/>
    </location>
</feature>
<feature type="repeat" description="ANK" evidence="16">
    <location>
        <begin position="1165"/>
        <end position="1197"/>
    </location>
</feature>
<organism evidence="21 22">
    <name type="scientific">Symbiodinium microadriaticum</name>
    <name type="common">Dinoflagellate</name>
    <name type="synonym">Zooxanthella microadriatica</name>
    <dbReference type="NCBI Taxonomy" id="2951"/>
    <lineage>
        <taxon>Eukaryota</taxon>
        <taxon>Sar</taxon>
        <taxon>Alveolata</taxon>
        <taxon>Dinophyceae</taxon>
        <taxon>Suessiales</taxon>
        <taxon>Symbiodiniaceae</taxon>
        <taxon>Symbiodinium</taxon>
    </lineage>
</organism>
<dbReference type="PROSITE" id="PS50088">
    <property type="entry name" value="ANK_REPEAT"/>
    <property type="match status" value="5"/>
</dbReference>
<dbReference type="InterPro" id="IPR002110">
    <property type="entry name" value="Ankyrin_rpt"/>
</dbReference>
<dbReference type="CDD" id="cd00051">
    <property type="entry name" value="EFh"/>
    <property type="match status" value="1"/>
</dbReference>
<feature type="domain" description="EF-hand" evidence="20">
    <location>
        <begin position="1532"/>
        <end position="1567"/>
    </location>
</feature>
<evidence type="ECO:0000256" key="7">
    <source>
        <dbReference type="ARBA" id="ARBA00022777"/>
    </source>
</evidence>
<evidence type="ECO:0000256" key="2">
    <source>
        <dbReference type="ARBA" id="ARBA00007168"/>
    </source>
</evidence>
<feature type="active site" description="Proton acceptor" evidence="13">
    <location>
        <position position="900"/>
    </location>
</feature>
<comment type="subcellular location">
    <subcellularLocation>
        <location evidence="1">Membrane</location>
        <topology evidence="1">Multi-pass membrane protein</topology>
    </subcellularLocation>
</comment>
<evidence type="ECO:0000256" key="18">
    <source>
        <dbReference type="SAM" id="Phobius"/>
    </source>
</evidence>
<dbReference type="InterPro" id="IPR007603">
    <property type="entry name" value="Choline_transptr-like"/>
</dbReference>
<dbReference type="Gene3D" id="1.10.510.10">
    <property type="entry name" value="Transferase(Phosphotransferase) domain 1"/>
    <property type="match status" value="2"/>
</dbReference>
<evidence type="ECO:0000256" key="15">
    <source>
        <dbReference type="PIRSR" id="PIRSR630616-3"/>
    </source>
</evidence>
<feature type="repeat" description="ANK" evidence="16">
    <location>
        <begin position="1231"/>
        <end position="1263"/>
    </location>
</feature>
<dbReference type="PROSITE" id="PS00108">
    <property type="entry name" value="PROTEIN_KINASE_ST"/>
    <property type="match status" value="1"/>
</dbReference>
<evidence type="ECO:0000256" key="17">
    <source>
        <dbReference type="SAM" id="MobiDB-lite"/>
    </source>
</evidence>
<evidence type="ECO:0000256" key="8">
    <source>
        <dbReference type="ARBA" id="ARBA00022837"/>
    </source>
</evidence>
<accession>A0A1Q9E1I3</accession>
<feature type="transmembrane region" description="Helical" evidence="18">
    <location>
        <begin position="575"/>
        <end position="601"/>
    </location>
</feature>
<feature type="repeat" description="ANK" evidence="16">
    <location>
        <begin position="1198"/>
        <end position="1230"/>
    </location>
</feature>
<keyword evidence="16" id="KW-0040">ANK repeat</keyword>
<keyword evidence="7 21" id="KW-0418">Kinase</keyword>
<dbReference type="Pfam" id="PF00069">
    <property type="entry name" value="Pkinase"/>
    <property type="match status" value="1"/>
</dbReference>
<reference evidence="21 22" key="1">
    <citation type="submission" date="2016-02" db="EMBL/GenBank/DDBJ databases">
        <title>Genome analysis of coral dinoflagellate symbionts highlights evolutionary adaptations to a symbiotic lifestyle.</title>
        <authorList>
            <person name="Aranda M."/>
            <person name="Li Y."/>
            <person name="Liew Y.J."/>
            <person name="Baumgarten S."/>
            <person name="Simakov O."/>
            <person name="Wilson M."/>
            <person name="Piel J."/>
            <person name="Ashoor H."/>
            <person name="Bougouffa S."/>
            <person name="Bajic V.B."/>
            <person name="Ryu T."/>
            <person name="Ravasi T."/>
            <person name="Bayer T."/>
            <person name="Micklem G."/>
            <person name="Kim H."/>
            <person name="Bhak J."/>
            <person name="Lajeunesse T.C."/>
            <person name="Voolstra C.R."/>
        </authorList>
    </citation>
    <scope>NUCLEOTIDE SEQUENCE [LARGE SCALE GENOMIC DNA]</scope>
    <source>
        <strain evidence="21 22">CCMP2467</strain>
    </source>
</reference>
<dbReference type="InterPro" id="IPR000719">
    <property type="entry name" value="Prot_kinase_dom"/>
</dbReference>
<evidence type="ECO:0000256" key="5">
    <source>
        <dbReference type="ARBA" id="ARBA00022692"/>
    </source>
</evidence>
<feature type="transmembrane region" description="Helical" evidence="18">
    <location>
        <begin position="263"/>
        <end position="283"/>
    </location>
</feature>
<dbReference type="GO" id="GO:0004674">
    <property type="term" value="F:protein serine/threonine kinase activity"/>
    <property type="evidence" value="ECO:0007669"/>
    <property type="project" value="UniProtKB-KW"/>
</dbReference>